<geneLocation type="mitochondrion" evidence="2"/>
<keyword evidence="1" id="KW-0812">Transmembrane</keyword>
<accession>A0A124GP63</accession>
<keyword evidence="2" id="KW-0496">Mitochondrion</keyword>
<gene>
    <name evidence="2" type="ORF">ABT39_MTgene849</name>
</gene>
<evidence type="ECO:0000256" key="1">
    <source>
        <dbReference type="SAM" id="Phobius"/>
    </source>
</evidence>
<proteinExistence type="predicted"/>
<organism evidence="2">
    <name type="scientific">Picea glauca</name>
    <name type="common">White spruce</name>
    <name type="synonym">Pinus glauca</name>
    <dbReference type="NCBI Taxonomy" id="3330"/>
    <lineage>
        <taxon>Eukaryota</taxon>
        <taxon>Viridiplantae</taxon>
        <taxon>Streptophyta</taxon>
        <taxon>Embryophyta</taxon>
        <taxon>Tracheophyta</taxon>
        <taxon>Spermatophyta</taxon>
        <taxon>Pinopsida</taxon>
        <taxon>Pinidae</taxon>
        <taxon>Conifers I</taxon>
        <taxon>Pinales</taxon>
        <taxon>Pinaceae</taxon>
        <taxon>Picea</taxon>
    </lineage>
</organism>
<sequence>MIGEAGQSRYSIGNEPGRVTVRDKCCSLFSLTRRGKTTIFNFILFYFIFPQSSWVFSSSFFPSAAPRCVTRSGMSATIDLTPGWDELEIGSSAAGISTVQSDFRALVPSSIRCIRMKGRVR</sequence>
<keyword evidence="1" id="KW-1133">Transmembrane helix</keyword>
<protein>
    <submittedName>
        <fullName evidence="2">Uncharacterized protein</fullName>
    </submittedName>
</protein>
<evidence type="ECO:0000313" key="2">
    <source>
        <dbReference type="EMBL" id="KUM51003.1"/>
    </source>
</evidence>
<name>A0A124GP63_PICGL</name>
<dbReference type="AlphaFoldDB" id="A0A124GP63"/>
<comment type="caution">
    <text evidence="2">The sequence shown here is derived from an EMBL/GenBank/DDBJ whole genome shotgun (WGS) entry which is preliminary data.</text>
</comment>
<feature type="transmembrane region" description="Helical" evidence="1">
    <location>
        <begin position="39"/>
        <end position="61"/>
    </location>
</feature>
<dbReference type="EMBL" id="LKAM01000001">
    <property type="protein sequence ID" value="KUM51003.1"/>
    <property type="molecule type" value="Genomic_DNA"/>
</dbReference>
<reference evidence="2" key="1">
    <citation type="journal article" date="2015" name="Genome Biol. Evol.">
        <title>Organellar Genomes of White Spruce (Picea glauca): Assembly and Annotation.</title>
        <authorList>
            <person name="Jackman S.D."/>
            <person name="Warren R.L."/>
            <person name="Gibb E.A."/>
            <person name="Vandervalk B.P."/>
            <person name="Mohamadi H."/>
            <person name="Chu J."/>
            <person name="Raymond A."/>
            <person name="Pleasance S."/>
            <person name="Coope R."/>
            <person name="Wildung M.R."/>
            <person name="Ritland C.E."/>
            <person name="Bousquet J."/>
            <person name="Jones S.J."/>
            <person name="Bohlmann J."/>
            <person name="Birol I."/>
        </authorList>
    </citation>
    <scope>NUCLEOTIDE SEQUENCE [LARGE SCALE GENOMIC DNA]</scope>
    <source>
        <tissue evidence="2">Flushing bud</tissue>
    </source>
</reference>
<keyword evidence="1" id="KW-0472">Membrane</keyword>